<keyword evidence="10" id="KW-0472">Membrane</keyword>
<keyword evidence="10" id="KW-0812">Transmembrane</keyword>
<evidence type="ECO:0000256" key="9">
    <source>
        <dbReference type="SAM" id="MobiDB-lite"/>
    </source>
</evidence>
<comment type="catalytic activity">
    <reaction evidence="7">
        <text>L-threonyl-[protein] + ATP = O-phospho-L-threonyl-[protein] + ADP + H(+)</text>
        <dbReference type="Rhea" id="RHEA:46608"/>
        <dbReference type="Rhea" id="RHEA-COMP:11060"/>
        <dbReference type="Rhea" id="RHEA-COMP:11605"/>
        <dbReference type="ChEBI" id="CHEBI:15378"/>
        <dbReference type="ChEBI" id="CHEBI:30013"/>
        <dbReference type="ChEBI" id="CHEBI:30616"/>
        <dbReference type="ChEBI" id="CHEBI:61977"/>
        <dbReference type="ChEBI" id="CHEBI:456216"/>
        <dbReference type="EC" id="2.7.11.1"/>
    </reaction>
</comment>
<evidence type="ECO:0000256" key="4">
    <source>
        <dbReference type="ARBA" id="ARBA00022741"/>
    </source>
</evidence>
<protein>
    <recommendedName>
        <fullName evidence="1">non-specific serine/threonine protein kinase</fullName>
        <ecNumber evidence="1">2.7.11.1</ecNumber>
    </recommendedName>
</protein>
<dbReference type="Gene3D" id="3.30.200.20">
    <property type="entry name" value="Phosphorylase Kinase, domain 1"/>
    <property type="match status" value="1"/>
</dbReference>
<dbReference type="SMART" id="SM00220">
    <property type="entry name" value="S_TKc"/>
    <property type="match status" value="1"/>
</dbReference>
<dbReference type="CDD" id="cd06577">
    <property type="entry name" value="PASTA_pknB"/>
    <property type="match status" value="4"/>
</dbReference>
<feature type="compositionally biased region" description="Low complexity" evidence="9">
    <location>
        <begin position="292"/>
        <end position="301"/>
    </location>
</feature>
<dbReference type="PANTHER" id="PTHR43289:SF34">
    <property type="entry name" value="SERINE_THREONINE-PROTEIN KINASE YBDM-RELATED"/>
    <property type="match status" value="1"/>
</dbReference>
<evidence type="ECO:0000256" key="7">
    <source>
        <dbReference type="ARBA" id="ARBA00047899"/>
    </source>
</evidence>
<name>A0ABP7FFS1_9ACTN</name>
<evidence type="ECO:0000256" key="10">
    <source>
        <dbReference type="SAM" id="Phobius"/>
    </source>
</evidence>
<keyword evidence="4" id="KW-0547">Nucleotide-binding</keyword>
<dbReference type="InterPro" id="IPR011009">
    <property type="entry name" value="Kinase-like_dom_sf"/>
</dbReference>
<evidence type="ECO:0000313" key="13">
    <source>
        <dbReference type="EMBL" id="GAA3736561.1"/>
    </source>
</evidence>
<dbReference type="SUPFAM" id="SSF54184">
    <property type="entry name" value="Penicillin-binding protein 2x (pbp-2x), c-terminal domain"/>
    <property type="match status" value="1"/>
</dbReference>
<evidence type="ECO:0000259" key="12">
    <source>
        <dbReference type="PROSITE" id="PS51178"/>
    </source>
</evidence>
<dbReference type="GO" id="GO:0016301">
    <property type="term" value="F:kinase activity"/>
    <property type="evidence" value="ECO:0007669"/>
    <property type="project" value="UniProtKB-KW"/>
</dbReference>
<dbReference type="RefSeq" id="WP_425567463.1">
    <property type="nucleotide sequence ID" value="NZ_BAABDD010000005.1"/>
</dbReference>
<organism evidence="13 14">
    <name type="scientific">Salinactinospora qingdaonensis</name>
    <dbReference type="NCBI Taxonomy" id="702744"/>
    <lineage>
        <taxon>Bacteria</taxon>
        <taxon>Bacillati</taxon>
        <taxon>Actinomycetota</taxon>
        <taxon>Actinomycetes</taxon>
        <taxon>Streptosporangiales</taxon>
        <taxon>Nocardiopsidaceae</taxon>
        <taxon>Salinactinospora</taxon>
    </lineage>
</organism>
<dbReference type="Proteomes" id="UP001500908">
    <property type="component" value="Unassembled WGS sequence"/>
</dbReference>
<dbReference type="InterPro" id="IPR008271">
    <property type="entry name" value="Ser/Thr_kinase_AS"/>
</dbReference>
<accession>A0ABP7FFS1</accession>
<keyword evidence="10" id="KW-1133">Transmembrane helix</keyword>
<comment type="catalytic activity">
    <reaction evidence="8">
        <text>L-seryl-[protein] + ATP = O-phospho-L-seryl-[protein] + ADP + H(+)</text>
        <dbReference type="Rhea" id="RHEA:17989"/>
        <dbReference type="Rhea" id="RHEA-COMP:9863"/>
        <dbReference type="Rhea" id="RHEA-COMP:11604"/>
        <dbReference type="ChEBI" id="CHEBI:15378"/>
        <dbReference type="ChEBI" id="CHEBI:29999"/>
        <dbReference type="ChEBI" id="CHEBI:30616"/>
        <dbReference type="ChEBI" id="CHEBI:83421"/>
        <dbReference type="ChEBI" id="CHEBI:456216"/>
        <dbReference type="EC" id="2.7.11.1"/>
    </reaction>
</comment>
<dbReference type="SMART" id="SM00740">
    <property type="entry name" value="PASTA"/>
    <property type="match status" value="4"/>
</dbReference>
<gene>
    <name evidence="13" type="primary">pknB_1</name>
    <name evidence="13" type="ORF">GCM10022402_15880</name>
</gene>
<dbReference type="Pfam" id="PF00069">
    <property type="entry name" value="Pkinase"/>
    <property type="match status" value="1"/>
</dbReference>
<dbReference type="PROSITE" id="PS00108">
    <property type="entry name" value="PROTEIN_KINASE_ST"/>
    <property type="match status" value="1"/>
</dbReference>
<dbReference type="CDD" id="cd14014">
    <property type="entry name" value="STKc_PknB_like"/>
    <property type="match status" value="1"/>
</dbReference>
<feature type="domain" description="PASTA" evidence="12">
    <location>
        <begin position="428"/>
        <end position="492"/>
    </location>
</feature>
<evidence type="ECO:0000256" key="3">
    <source>
        <dbReference type="ARBA" id="ARBA00022679"/>
    </source>
</evidence>
<dbReference type="PANTHER" id="PTHR43289">
    <property type="entry name" value="MITOGEN-ACTIVATED PROTEIN KINASE KINASE KINASE 20-RELATED"/>
    <property type="match status" value="1"/>
</dbReference>
<dbReference type="EC" id="2.7.11.1" evidence="1"/>
<evidence type="ECO:0000256" key="1">
    <source>
        <dbReference type="ARBA" id="ARBA00012513"/>
    </source>
</evidence>
<dbReference type="Pfam" id="PF03793">
    <property type="entry name" value="PASTA"/>
    <property type="match status" value="4"/>
</dbReference>
<dbReference type="SUPFAM" id="SSF56112">
    <property type="entry name" value="Protein kinase-like (PK-like)"/>
    <property type="match status" value="1"/>
</dbReference>
<feature type="region of interest" description="Disordered" evidence="9">
    <location>
        <begin position="457"/>
        <end position="485"/>
    </location>
</feature>
<evidence type="ECO:0000256" key="8">
    <source>
        <dbReference type="ARBA" id="ARBA00048679"/>
    </source>
</evidence>
<dbReference type="NCBIfam" id="NF033483">
    <property type="entry name" value="PknB_PASTA_kin"/>
    <property type="match status" value="1"/>
</dbReference>
<feature type="domain" description="PASTA" evidence="12">
    <location>
        <begin position="493"/>
        <end position="559"/>
    </location>
</feature>
<keyword evidence="6" id="KW-0067">ATP-binding</keyword>
<feature type="domain" description="PASTA" evidence="12">
    <location>
        <begin position="560"/>
        <end position="620"/>
    </location>
</feature>
<dbReference type="Gene3D" id="1.10.510.10">
    <property type="entry name" value="Transferase(Phosphotransferase) domain 1"/>
    <property type="match status" value="1"/>
</dbReference>
<feature type="transmembrane region" description="Helical" evidence="10">
    <location>
        <begin position="338"/>
        <end position="359"/>
    </location>
</feature>
<feature type="domain" description="Protein kinase" evidence="11">
    <location>
        <begin position="18"/>
        <end position="277"/>
    </location>
</feature>
<reference evidence="14" key="1">
    <citation type="journal article" date="2019" name="Int. J. Syst. Evol. Microbiol.">
        <title>The Global Catalogue of Microorganisms (GCM) 10K type strain sequencing project: providing services to taxonomists for standard genome sequencing and annotation.</title>
        <authorList>
            <consortium name="The Broad Institute Genomics Platform"/>
            <consortium name="The Broad Institute Genome Sequencing Center for Infectious Disease"/>
            <person name="Wu L."/>
            <person name="Ma J."/>
        </authorList>
    </citation>
    <scope>NUCLEOTIDE SEQUENCE [LARGE SCALE GENOMIC DNA]</scope>
    <source>
        <strain evidence="14">JCM 17137</strain>
    </source>
</reference>
<keyword evidence="14" id="KW-1185">Reference proteome</keyword>
<evidence type="ECO:0000256" key="6">
    <source>
        <dbReference type="ARBA" id="ARBA00022840"/>
    </source>
</evidence>
<dbReference type="InterPro" id="IPR005543">
    <property type="entry name" value="PASTA_dom"/>
</dbReference>
<keyword evidence="2" id="KW-0723">Serine/threonine-protein kinase</keyword>
<evidence type="ECO:0000256" key="2">
    <source>
        <dbReference type="ARBA" id="ARBA00022527"/>
    </source>
</evidence>
<feature type="region of interest" description="Disordered" evidence="9">
    <location>
        <begin position="292"/>
        <end position="317"/>
    </location>
</feature>
<proteinExistence type="predicted"/>
<sequence length="627" mass="67247">MDMTTADSLVGATLDHRYYIESRVAGGGMATVYVAQDLRLDRRVALKVMHSSLAQDPSFVQRFTNEAHSVARLSHPNVVQVYDQGADNGHVFLAMEYVPGRTLRDLLNARGRLGPREALQIMVPVLAGLGAAHQAGMVHRDIKPENVLLTQEGHVKVVDFGLARVAEATQQGLTKTGTLMGTAAYLAPEQISQSFSDARTDVYAAGIVLYELLTGQQPHTGDTPLAVAYQHVNEDVPRPSRVVEGLGADIDRLVTRATEREAQYRPADAGSYLAEVFEVYRAMPETDPSTTLTAAAATSGTAGEGGDNNTLIVDVSDLDFDGGDRGGRGRRRRRNPPYPMLLIGAVTVLVVLGLGWWLLFGRYVNVPEVVGESENRATQALSSVGLQVEMGDPVYSEEVDEGDVAKVDPGEGSRGLPGDTITLHVSKGPQYVEMPDVTGKTVDEARSLLEEQGITQIEEEQSVSYDHPSGTVFATTPGSGDDADREAGVTLQVSAGFSMPSVVGLQQNQAKETLETNGLDVSITEQASEDVPAGQVIEQSPAEGEGVSKGNSVTITVSSGPDKIEIPDVKGMRLDKAKKQLKELGFSVKVRRPVGGNQVQEYNPKGEAKKGTEIELWIFGRTNGDDD</sequence>
<dbReference type="PROSITE" id="PS50011">
    <property type="entry name" value="PROTEIN_KINASE_DOM"/>
    <property type="match status" value="1"/>
</dbReference>
<dbReference type="InterPro" id="IPR000719">
    <property type="entry name" value="Prot_kinase_dom"/>
</dbReference>
<dbReference type="Gene3D" id="3.30.10.20">
    <property type="match status" value="4"/>
</dbReference>
<keyword evidence="3" id="KW-0808">Transferase</keyword>
<evidence type="ECO:0000256" key="5">
    <source>
        <dbReference type="ARBA" id="ARBA00022777"/>
    </source>
</evidence>
<dbReference type="EMBL" id="BAABDD010000005">
    <property type="protein sequence ID" value="GAA3736561.1"/>
    <property type="molecule type" value="Genomic_DNA"/>
</dbReference>
<evidence type="ECO:0000259" key="11">
    <source>
        <dbReference type="PROSITE" id="PS50011"/>
    </source>
</evidence>
<comment type="caution">
    <text evidence="13">The sequence shown here is derived from an EMBL/GenBank/DDBJ whole genome shotgun (WGS) entry which is preliminary data.</text>
</comment>
<evidence type="ECO:0000313" key="14">
    <source>
        <dbReference type="Proteomes" id="UP001500908"/>
    </source>
</evidence>
<dbReference type="PROSITE" id="PS51178">
    <property type="entry name" value="PASTA"/>
    <property type="match status" value="4"/>
</dbReference>
<feature type="domain" description="PASTA" evidence="12">
    <location>
        <begin position="360"/>
        <end position="427"/>
    </location>
</feature>
<keyword evidence="5 13" id="KW-0418">Kinase</keyword>